<gene>
    <name evidence="1" type="ORF">RRG08_004471</name>
</gene>
<protein>
    <submittedName>
        <fullName evidence="1">Uncharacterized protein</fullName>
    </submittedName>
</protein>
<dbReference type="EMBL" id="JAWDGP010000260">
    <property type="protein sequence ID" value="KAK3802181.1"/>
    <property type="molecule type" value="Genomic_DNA"/>
</dbReference>
<comment type="caution">
    <text evidence="1">The sequence shown here is derived from an EMBL/GenBank/DDBJ whole genome shotgun (WGS) entry which is preliminary data.</text>
</comment>
<evidence type="ECO:0000313" key="1">
    <source>
        <dbReference type="EMBL" id="KAK3802181.1"/>
    </source>
</evidence>
<organism evidence="1 2">
    <name type="scientific">Elysia crispata</name>
    <name type="common">lettuce slug</name>
    <dbReference type="NCBI Taxonomy" id="231223"/>
    <lineage>
        <taxon>Eukaryota</taxon>
        <taxon>Metazoa</taxon>
        <taxon>Spiralia</taxon>
        <taxon>Lophotrochozoa</taxon>
        <taxon>Mollusca</taxon>
        <taxon>Gastropoda</taxon>
        <taxon>Heterobranchia</taxon>
        <taxon>Euthyneura</taxon>
        <taxon>Panpulmonata</taxon>
        <taxon>Sacoglossa</taxon>
        <taxon>Placobranchoidea</taxon>
        <taxon>Plakobranchidae</taxon>
        <taxon>Elysia</taxon>
    </lineage>
</organism>
<proteinExistence type="predicted"/>
<evidence type="ECO:0000313" key="2">
    <source>
        <dbReference type="Proteomes" id="UP001283361"/>
    </source>
</evidence>
<accession>A0AAE1BB10</accession>
<keyword evidence="2" id="KW-1185">Reference proteome</keyword>
<sequence length="69" mass="8008">MAMLLWAAQHFDFEEINHVFFVRGHSENESESIHARIEASSKHVNVYTTSQWATVIQGAKRNAPYYKVK</sequence>
<name>A0AAE1BB10_9GAST</name>
<dbReference type="Proteomes" id="UP001283361">
    <property type="component" value="Unassembled WGS sequence"/>
</dbReference>
<dbReference type="AlphaFoldDB" id="A0AAE1BB10"/>
<reference evidence="1" key="1">
    <citation type="journal article" date="2023" name="G3 (Bethesda)">
        <title>A reference genome for the long-term kleptoplast-retaining sea slug Elysia crispata morphotype clarki.</title>
        <authorList>
            <person name="Eastman K.E."/>
            <person name="Pendleton A.L."/>
            <person name="Shaikh M.A."/>
            <person name="Suttiyut T."/>
            <person name="Ogas R."/>
            <person name="Tomko P."/>
            <person name="Gavelis G."/>
            <person name="Widhalm J.R."/>
            <person name="Wisecaver J.H."/>
        </authorList>
    </citation>
    <scope>NUCLEOTIDE SEQUENCE</scope>
    <source>
        <strain evidence="1">ECLA1</strain>
    </source>
</reference>